<dbReference type="RefSeq" id="WP_163285433.1">
    <property type="nucleotide sequence ID" value="NZ_JAAGVY010000019.1"/>
</dbReference>
<evidence type="ECO:0000259" key="1">
    <source>
        <dbReference type="Pfam" id="PF00675"/>
    </source>
</evidence>
<dbReference type="InterPro" id="IPR011249">
    <property type="entry name" value="Metalloenz_LuxS/M16"/>
</dbReference>
<evidence type="ECO:0000259" key="2">
    <source>
        <dbReference type="Pfam" id="PF05193"/>
    </source>
</evidence>
<name>A0A7K3WQT8_9FLAO</name>
<dbReference type="Gene3D" id="3.30.830.10">
    <property type="entry name" value="Metalloenzyme, LuxS/M16 peptidase-like"/>
    <property type="match status" value="2"/>
</dbReference>
<dbReference type="PANTHER" id="PTHR11851">
    <property type="entry name" value="METALLOPROTEASE"/>
    <property type="match status" value="1"/>
</dbReference>
<dbReference type="Pfam" id="PF05193">
    <property type="entry name" value="Peptidase_M16_C"/>
    <property type="match status" value="1"/>
</dbReference>
<evidence type="ECO:0000313" key="3">
    <source>
        <dbReference type="EMBL" id="NEN24037.1"/>
    </source>
</evidence>
<dbReference type="InterPro" id="IPR007863">
    <property type="entry name" value="Peptidase_M16_C"/>
</dbReference>
<feature type="domain" description="Peptidase M16 C-terminal" evidence="2">
    <location>
        <begin position="182"/>
        <end position="356"/>
    </location>
</feature>
<dbReference type="Proteomes" id="UP000486602">
    <property type="component" value="Unassembled WGS sequence"/>
</dbReference>
<dbReference type="GO" id="GO:0046872">
    <property type="term" value="F:metal ion binding"/>
    <property type="evidence" value="ECO:0007669"/>
    <property type="project" value="InterPro"/>
</dbReference>
<accession>A0A7K3WQT8</accession>
<comment type="caution">
    <text evidence="3">The sequence shown here is derived from an EMBL/GenBank/DDBJ whole genome shotgun (WGS) entry which is preliminary data.</text>
</comment>
<dbReference type="PANTHER" id="PTHR11851:SF224">
    <property type="entry name" value="PROCESSING PROTEASE"/>
    <property type="match status" value="1"/>
</dbReference>
<dbReference type="InterPro" id="IPR050361">
    <property type="entry name" value="MPP/UQCRC_Complex"/>
</dbReference>
<evidence type="ECO:0000313" key="4">
    <source>
        <dbReference type="Proteomes" id="UP000486602"/>
    </source>
</evidence>
<reference evidence="3 4" key="1">
    <citation type="submission" date="2020-02" db="EMBL/GenBank/DDBJ databases">
        <title>Out from the shadows clarifying the taxonomy of the family Cryomorphaceae and related taxa by utilizing the GTDB taxonomic framework.</title>
        <authorList>
            <person name="Bowman J.P."/>
        </authorList>
    </citation>
    <scope>NUCLEOTIDE SEQUENCE [LARGE SCALE GENOMIC DNA]</scope>
    <source>
        <strain evidence="3 4">QSSC 1-22</strain>
    </source>
</reference>
<gene>
    <name evidence="3" type="ORF">G3O08_11055</name>
</gene>
<dbReference type="InterPro" id="IPR011765">
    <property type="entry name" value="Pept_M16_N"/>
</dbReference>
<feature type="domain" description="Peptidase M16 N-terminal" evidence="1">
    <location>
        <begin position="40"/>
        <end position="141"/>
    </location>
</feature>
<sequence>MILDRKTAPERLASASIPILNHQPIKLTDNLECYRVEGGTEDIVKIDIVFKAGTRYEQKPLTSTICLNTLKEGTENYSAKEIADTTDFYGAQIATNLTKDRAEVTLLCQTKHLNKLIDIFTDIFLLPVFPEEEIEQYKKRSSSTLAVNLDKVEFQSRLLFSQLMFQGTPYRDIYDLKDYANIRAADLQEFFANFYNFADSFCVISGKNTQLAAETLGRAISKKSMRRGKEILSGEAVNWSYVPGEKWNKKDEAVQTAIRMGVPALSRNHPHYTALYIANTALGGYFGSRLMQNIREEKGYTYGIGSAINALEELSYLSISTQVGAEFSKLTVNEIKKEVHGIATQPIKADEFELIQHYIAGNLLKRFDGPFATADRLKSLISYNLPADWYTVFSKALFELNPIDICEISRVYLHTDLFSLAVVGEWPE</sequence>
<keyword evidence="4" id="KW-1185">Reference proteome</keyword>
<proteinExistence type="predicted"/>
<protein>
    <submittedName>
        <fullName evidence="3">Insulinase family protein</fullName>
    </submittedName>
</protein>
<dbReference type="EMBL" id="JAAGVY010000019">
    <property type="protein sequence ID" value="NEN24037.1"/>
    <property type="molecule type" value="Genomic_DNA"/>
</dbReference>
<dbReference type="Pfam" id="PF00675">
    <property type="entry name" value="Peptidase_M16"/>
    <property type="match status" value="1"/>
</dbReference>
<organism evidence="3 4">
    <name type="scientific">Cryomorpha ignava</name>
    <dbReference type="NCBI Taxonomy" id="101383"/>
    <lineage>
        <taxon>Bacteria</taxon>
        <taxon>Pseudomonadati</taxon>
        <taxon>Bacteroidota</taxon>
        <taxon>Flavobacteriia</taxon>
        <taxon>Flavobacteriales</taxon>
        <taxon>Cryomorphaceae</taxon>
        <taxon>Cryomorpha</taxon>
    </lineage>
</organism>
<dbReference type="AlphaFoldDB" id="A0A7K3WQT8"/>
<dbReference type="SUPFAM" id="SSF63411">
    <property type="entry name" value="LuxS/MPP-like metallohydrolase"/>
    <property type="match status" value="2"/>
</dbReference>